<accession>A0A6G0YGH9</accession>
<dbReference type="Proteomes" id="UP000478052">
    <property type="component" value="Unassembled WGS sequence"/>
</dbReference>
<evidence type="ECO:0000313" key="2">
    <source>
        <dbReference type="Proteomes" id="UP000478052"/>
    </source>
</evidence>
<keyword evidence="1" id="KW-0695">RNA-directed DNA polymerase</keyword>
<keyword evidence="1" id="KW-0808">Transferase</keyword>
<gene>
    <name evidence="1" type="ORF">FWK35_00012034</name>
</gene>
<evidence type="ECO:0000313" key="1">
    <source>
        <dbReference type="EMBL" id="KAF0755595.1"/>
    </source>
</evidence>
<dbReference type="AlphaFoldDB" id="A0A6G0YGH9"/>
<proteinExistence type="predicted"/>
<dbReference type="GO" id="GO:0003964">
    <property type="term" value="F:RNA-directed DNA polymerase activity"/>
    <property type="evidence" value="ECO:0007669"/>
    <property type="project" value="UniProtKB-KW"/>
</dbReference>
<name>A0A6G0YGH9_APHCR</name>
<keyword evidence="1" id="KW-0548">Nucleotidyltransferase</keyword>
<organism evidence="1 2">
    <name type="scientific">Aphis craccivora</name>
    <name type="common">Cowpea aphid</name>
    <dbReference type="NCBI Taxonomy" id="307492"/>
    <lineage>
        <taxon>Eukaryota</taxon>
        <taxon>Metazoa</taxon>
        <taxon>Ecdysozoa</taxon>
        <taxon>Arthropoda</taxon>
        <taxon>Hexapoda</taxon>
        <taxon>Insecta</taxon>
        <taxon>Pterygota</taxon>
        <taxon>Neoptera</taxon>
        <taxon>Paraneoptera</taxon>
        <taxon>Hemiptera</taxon>
        <taxon>Sternorrhyncha</taxon>
        <taxon>Aphidomorpha</taxon>
        <taxon>Aphidoidea</taxon>
        <taxon>Aphididae</taxon>
        <taxon>Aphidini</taxon>
        <taxon>Aphis</taxon>
        <taxon>Aphis</taxon>
    </lineage>
</organism>
<comment type="caution">
    <text evidence="1">The sequence shown here is derived from an EMBL/GenBank/DDBJ whole genome shotgun (WGS) entry which is preliminary data.</text>
</comment>
<protein>
    <submittedName>
        <fullName evidence="1">Reverse transcriptase domain-containing protein</fullName>
    </submittedName>
</protein>
<reference evidence="1 2" key="1">
    <citation type="submission" date="2019-08" db="EMBL/GenBank/DDBJ databases">
        <title>Whole genome of Aphis craccivora.</title>
        <authorList>
            <person name="Voronova N.V."/>
            <person name="Shulinski R.S."/>
            <person name="Bandarenka Y.V."/>
            <person name="Zhorov D.G."/>
            <person name="Warner D."/>
        </authorList>
    </citation>
    <scope>NUCLEOTIDE SEQUENCE [LARGE SCALE GENOMIC DNA]</scope>
    <source>
        <strain evidence="1">180601</strain>
        <tissue evidence="1">Whole Body</tissue>
    </source>
</reference>
<keyword evidence="2" id="KW-1185">Reference proteome</keyword>
<dbReference type="EMBL" id="VUJU01004086">
    <property type="protein sequence ID" value="KAF0755595.1"/>
    <property type="molecule type" value="Genomic_DNA"/>
</dbReference>
<sequence length="195" mass="22758">MFLYVRNPVLVSHFFCDSRRSVLPSWPMPGVSQGGNLSSLLFSIFINGIHRNLRHCHFLCFINDLNCKVEYFGQFSLSLYFSKCKVMSFNRIRSPISLSYRLDESVIIRVADDGVMYLEFKFNHKLDSIMVLVLTIFTIRLYASGTKVFKMWSCNFKTSRLQYTLGVKYLNMVRLYDICIQLVTHCSLKGYSIDF</sequence>